<comment type="caution">
    <text evidence="10">The sequence shown here is derived from an EMBL/GenBank/DDBJ whole genome shotgun (WGS) entry which is preliminary data.</text>
</comment>
<proteinExistence type="inferred from homology"/>
<reference evidence="10 11" key="1">
    <citation type="journal article" date="2015" name="Nature">
        <title>rRNA introns, odd ribosomes, and small enigmatic genomes across a large radiation of phyla.</title>
        <authorList>
            <person name="Brown C.T."/>
            <person name="Hug L.A."/>
            <person name="Thomas B.C."/>
            <person name="Sharon I."/>
            <person name="Castelle C.J."/>
            <person name="Singh A."/>
            <person name="Wilkins M.J."/>
            <person name="Williams K.H."/>
            <person name="Banfield J.F."/>
        </authorList>
    </citation>
    <scope>NUCLEOTIDE SEQUENCE [LARGE SCALE GENOMIC DNA]</scope>
</reference>
<organism evidence="10 11">
    <name type="scientific">Candidatus Giovannonibacteria bacterium GW2011_GWA2_44_26</name>
    <dbReference type="NCBI Taxonomy" id="1618648"/>
    <lineage>
        <taxon>Bacteria</taxon>
        <taxon>Candidatus Giovannoniibacteriota</taxon>
    </lineage>
</organism>
<keyword evidence="3 8" id="KW-0540">Nuclease</keyword>
<comment type="similarity">
    <text evidence="7 8">Belongs to the PINc/VapC protein family.</text>
</comment>
<dbReference type="InterPro" id="IPR029060">
    <property type="entry name" value="PIN-like_dom_sf"/>
</dbReference>
<name>A0A0G1L473_9BACT</name>
<sequence>MEVLKRYCVDSDILIDYLRGFEPARSFLLKSGEEALLNVSVVSIAEIYAGKETASAIKRLLIDQFLSNFYVIGVDAQIAKVAGIIRRDYNKPFADAIIAATALAYDLKLVTKNVRHFKEIKGLNILSPY</sequence>
<dbReference type="HAMAP" id="MF_00265">
    <property type="entry name" value="VapC_Nob1"/>
    <property type="match status" value="1"/>
</dbReference>
<keyword evidence="5 8" id="KW-0378">Hydrolase</keyword>
<dbReference type="GO" id="GO:0004540">
    <property type="term" value="F:RNA nuclease activity"/>
    <property type="evidence" value="ECO:0007669"/>
    <property type="project" value="InterPro"/>
</dbReference>
<evidence type="ECO:0000256" key="8">
    <source>
        <dbReference type="HAMAP-Rule" id="MF_00265"/>
    </source>
</evidence>
<comment type="cofactor">
    <cofactor evidence="1 8">
        <name>Mg(2+)</name>
        <dbReference type="ChEBI" id="CHEBI:18420"/>
    </cofactor>
</comment>
<protein>
    <recommendedName>
        <fullName evidence="8">Ribonuclease VapC</fullName>
        <shortName evidence="8">RNase VapC</shortName>
        <ecNumber evidence="8">3.1.-.-</ecNumber>
    </recommendedName>
    <alternativeName>
        <fullName evidence="8">Toxin VapC</fullName>
    </alternativeName>
</protein>
<dbReference type="AlphaFoldDB" id="A0A0G1L473"/>
<dbReference type="Proteomes" id="UP000033945">
    <property type="component" value="Unassembled WGS sequence"/>
</dbReference>
<evidence type="ECO:0000256" key="5">
    <source>
        <dbReference type="ARBA" id="ARBA00022801"/>
    </source>
</evidence>
<evidence type="ECO:0000313" key="11">
    <source>
        <dbReference type="Proteomes" id="UP000033945"/>
    </source>
</evidence>
<dbReference type="PANTHER" id="PTHR33653:SF1">
    <property type="entry name" value="RIBONUCLEASE VAPC2"/>
    <property type="match status" value="1"/>
</dbReference>
<accession>A0A0G1L473</accession>
<evidence type="ECO:0000259" key="9">
    <source>
        <dbReference type="Pfam" id="PF01850"/>
    </source>
</evidence>
<dbReference type="EMBL" id="LCIT01000004">
    <property type="protein sequence ID" value="KKT63382.1"/>
    <property type="molecule type" value="Genomic_DNA"/>
</dbReference>
<dbReference type="Pfam" id="PF01850">
    <property type="entry name" value="PIN"/>
    <property type="match status" value="1"/>
</dbReference>
<dbReference type="GO" id="GO:0090729">
    <property type="term" value="F:toxin activity"/>
    <property type="evidence" value="ECO:0007669"/>
    <property type="project" value="UniProtKB-KW"/>
</dbReference>
<dbReference type="PANTHER" id="PTHR33653">
    <property type="entry name" value="RIBONUCLEASE VAPC2"/>
    <property type="match status" value="1"/>
</dbReference>
<comment type="function">
    <text evidence="8">Toxic component of a toxin-antitoxin (TA) system. An RNase.</text>
</comment>
<evidence type="ECO:0000256" key="4">
    <source>
        <dbReference type="ARBA" id="ARBA00022723"/>
    </source>
</evidence>
<dbReference type="InterPro" id="IPR002716">
    <property type="entry name" value="PIN_dom"/>
</dbReference>
<gene>
    <name evidence="8" type="primary">vapC</name>
    <name evidence="10" type="ORF">UW55_C0004G0015</name>
</gene>
<dbReference type="InterPro" id="IPR022907">
    <property type="entry name" value="VapC_family"/>
</dbReference>
<dbReference type="Gene3D" id="3.40.50.1010">
    <property type="entry name" value="5'-nuclease"/>
    <property type="match status" value="1"/>
</dbReference>
<dbReference type="SUPFAM" id="SSF88723">
    <property type="entry name" value="PIN domain-like"/>
    <property type="match status" value="1"/>
</dbReference>
<keyword evidence="8" id="KW-0800">Toxin</keyword>
<keyword evidence="2 8" id="KW-1277">Toxin-antitoxin system</keyword>
<feature type="domain" description="PIN" evidence="9">
    <location>
        <begin position="7"/>
        <end position="121"/>
    </location>
</feature>
<keyword evidence="6 8" id="KW-0460">Magnesium</keyword>
<feature type="binding site" evidence="8">
    <location>
        <position position="10"/>
    </location>
    <ligand>
        <name>Mg(2+)</name>
        <dbReference type="ChEBI" id="CHEBI:18420"/>
    </ligand>
</feature>
<dbReference type="CDD" id="cd18741">
    <property type="entry name" value="PIN_VapC4-5_FitB-like"/>
    <property type="match status" value="1"/>
</dbReference>
<evidence type="ECO:0000256" key="3">
    <source>
        <dbReference type="ARBA" id="ARBA00022722"/>
    </source>
</evidence>
<evidence type="ECO:0000256" key="2">
    <source>
        <dbReference type="ARBA" id="ARBA00022649"/>
    </source>
</evidence>
<keyword evidence="4 8" id="KW-0479">Metal-binding</keyword>
<evidence type="ECO:0000256" key="7">
    <source>
        <dbReference type="ARBA" id="ARBA00038093"/>
    </source>
</evidence>
<evidence type="ECO:0000256" key="6">
    <source>
        <dbReference type="ARBA" id="ARBA00022842"/>
    </source>
</evidence>
<dbReference type="GO" id="GO:0000287">
    <property type="term" value="F:magnesium ion binding"/>
    <property type="evidence" value="ECO:0007669"/>
    <property type="project" value="UniProtKB-UniRule"/>
</dbReference>
<evidence type="ECO:0000256" key="1">
    <source>
        <dbReference type="ARBA" id="ARBA00001946"/>
    </source>
</evidence>
<dbReference type="EC" id="3.1.-.-" evidence="8"/>
<dbReference type="InterPro" id="IPR050556">
    <property type="entry name" value="Type_II_TA_system_RNase"/>
</dbReference>
<evidence type="ECO:0000313" key="10">
    <source>
        <dbReference type="EMBL" id="KKT63382.1"/>
    </source>
</evidence>
<feature type="binding site" evidence="8">
    <location>
        <position position="95"/>
    </location>
    <ligand>
        <name>Mg(2+)</name>
        <dbReference type="ChEBI" id="CHEBI:18420"/>
    </ligand>
</feature>
<dbReference type="GO" id="GO:0016787">
    <property type="term" value="F:hydrolase activity"/>
    <property type="evidence" value="ECO:0007669"/>
    <property type="project" value="UniProtKB-KW"/>
</dbReference>